<evidence type="ECO:0000313" key="10">
    <source>
        <dbReference type="Proteomes" id="UP000663882"/>
    </source>
</evidence>
<comment type="similarity">
    <text evidence="2">Belongs to the UPF0389 family.</text>
</comment>
<organism evidence="8 10">
    <name type="scientific">Rotaria sordida</name>
    <dbReference type="NCBI Taxonomy" id="392033"/>
    <lineage>
        <taxon>Eukaryota</taxon>
        <taxon>Metazoa</taxon>
        <taxon>Spiralia</taxon>
        <taxon>Gnathifera</taxon>
        <taxon>Rotifera</taxon>
        <taxon>Eurotatoria</taxon>
        <taxon>Bdelloidea</taxon>
        <taxon>Philodinida</taxon>
        <taxon>Philodinidae</taxon>
        <taxon>Rotaria</taxon>
    </lineage>
</organism>
<evidence type="ECO:0000256" key="6">
    <source>
        <dbReference type="SAM" id="MobiDB-lite"/>
    </source>
</evidence>
<dbReference type="Pfam" id="PF06388">
    <property type="entry name" value="DUF1075"/>
    <property type="match status" value="1"/>
</dbReference>
<evidence type="ECO:0000256" key="5">
    <source>
        <dbReference type="ARBA" id="ARBA00023136"/>
    </source>
</evidence>
<feature type="transmembrane region" description="Helical" evidence="7">
    <location>
        <begin position="105"/>
        <end position="126"/>
    </location>
</feature>
<gene>
    <name evidence="9" type="ORF">OTI717_LOCUS4735</name>
    <name evidence="8" type="ORF">RFH988_LOCUS10416</name>
</gene>
<evidence type="ECO:0000256" key="1">
    <source>
        <dbReference type="ARBA" id="ARBA00004167"/>
    </source>
</evidence>
<dbReference type="AlphaFoldDB" id="A0A814BI68"/>
<dbReference type="OrthoDB" id="8193498at2759"/>
<accession>A0A814BI68</accession>
<protein>
    <submittedName>
        <fullName evidence="8">Uncharacterized protein</fullName>
    </submittedName>
</protein>
<name>A0A814BI68_9BILA</name>
<dbReference type="EMBL" id="CAJOAX010000293">
    <property type="protein sequence ID" value="CAF3559682.1"/>
    <property type="molecule type" value="Genomic_DNA"/>
</dbReference>
<reference evidence="8" key="1">
    <citation type="submission" date="2021-02" db="EMBL/GenBank/DDBJ databases">
        <authorList>
            <person name="Nowell W R."/>
        </authorList>
    </citation>
    <scope>NUCLEOTIDE SEQUENCE</scope>
</reference>
<dbReference type="Proteomes" id="UP000663823">
    <property type="component" value="Unassembled WGS sequence"/>
</dbReference>
<evidence type="ECO:0000313" key="8">
    <source>
        <dbReference type="EMBL" id="CAF0928722.1"/>
    </source>
</evidence>
<feature type="region of interest" description="Disordered" evidence="6">
    <location>
        <begin position="42"/>
        <end position="62"/>
    </location>
</feature>
<evidence type="ECO:0000256" key="4">
    <source>
        <dbReference type="ARBA" id="ARBA00022989"/>
    </source>
</evidence>
<dbReference type="InterPro" id="IPR009432">
    <property type="entry name" value="DUF1075"/>
</dbReference>
<proteinExistence type="inferred from homology"/>
<feature type="region of interest" description="Disordered" evidence="6">
    <location>
        <begin position="155"/>
        <end position="178"/>
    </location>
</feature>
<dbReference type="Proteomes" id="UP000663882">
    <property type="component" value="Unassembled WGS sequence"/>
</dbReference>
<comment type="caution">
    <text evidence="8">The sequence shown here is derived from an EMBL/GenBank/DDBJ whole genome shotgun (WGS) entry which is preliminary data.</text>
</comment>
<sequence length="178" mass="20297">MSIINKSILRQVSLLYRVYHPNVIRQTLLPFSISTHYLAESTSTETSTNESSKENTTSRTSFDSVPVHLGSLAKLVMVLGGLYRRYGDVPDTLPNRVYQKTKDRFRARCVVGSLFFTAILGFVAAIRGKHDAKEGKRYTDKVYDMHRGESRLHQQLESLHPRGKHSERYSPPVDEVNK</sequence>
<keyword evidence="3 7" id="KW-0812">Transmembrane</keyword>
<comment type="subcellular location">
    <subcellularLocation>
        <location evidence="1">Membrane</location>
        <topology evidence="1">Single-pass membrane protein</topology>
    </subcellularLocation>
</comment>
<evidence type="ECO:0000313" key="9">
    <source>
        <dbReference type="EMBL" id="CAF3559682.1"/>
    </source>
</evidence>
<evidence type="ECO:0000256" key="2">
    <source>
        <dbReference type="ARBA" id="ARBA00007363"/>
    </source>
</evidence>
<dbReference type="EMBL" id="CAJNOO010000389">
    <property type="protein sequence ID" value="CAF0928722.1"/>
    <property type="molecule type" value="Genomic_DNA"/>
</dbReference>
<feature type="compositionally biased region" description="Low complexity" evidence="6">
    <location>
        <begin position="42"/>
        <end position="61"/>
    </location>
</feature>
<evidence type="ECO:0000256" key="3">
    <source>
        <dbReference type="ARBA" id="ARBA00022692"/>
    </source>
</evidence>
<dbReference type="GO" id="GO:0016020">
    <property type="term" value="C:membrane"/>
    <property type="evidence" value="ECO:0007669"/>
    <property type="project" value="UniProtKB-SubCell"/>
</dbReference>
<keyword evidence="4 7" id="KW-1133">Transmembrane helix</keyword>
<keyword evidence="5 7" id="KW-0472">Membrane</keyword>
<evidence type="ECO:0000256" key="7">
    <source>
        <dbReference type="SAM" id="Phobius"/>
    </source>
</evidence>